<dbReference type="InterPro" id="IPR036709">
    <property type="entry name" value="Autotransporte_beta_dom_sf"/>
</dbReference>
<proteinExistence type="predicted"/>
<name>A0ABW9S3J9_9FIRM</name>
<dbReference type="PRINTS" id="PR01484">
    <property type="entry name" value="PRTACTNFAMLY"/>
</dbReference>
<dbReference type="NCBIfam" id="TIGR01414">
    <property type="entry name" value="autotrans_barl"/>
    <property type="match status" value="1"/>
</dbReference>
<dbReference type="EMBL" id="WNBW01000003">
    <property type="protein sequence ID" value="MTU03910.1"/>
    <property type="molecule type" value="Genomic_DNA"/>
</dbReference>
<comment type="caution">
    <text evidence="3">The sequence shown here is derived from an EMBL/GenBank/DDBJ whole genome shotgun (WGS) entry which is preliminary data.</text>
</comment>
<accession>A0ABW9S3J9</accession>
<organism evidence="3 4">
    <name type="scientific">Phascolarctobacterium faecium</name>
    <dbReference type="NCBI Taxonomy" id="33025"/>
    <lineage>
        <taxon>Bacteria</taxon>
        <taxon>Bacillati</taxon>
        <taxon>Bacillota</taxon>
        <taxon>Negativicutes</taxon>
        <taxon>Acidaminococcales</taxon>
        <taxon>Acidaminococcaceae</taxon>
        <taxon>Phascolarctobacterium</taxon>
    </lineage>
</organism>
<dbReference type="SMART" id="SM00869">
    <property type="entry name" value="Autotransporter"/>
    <property type="match status" value="1"/>
</dbReference>
<dbReference type="SUPFAM" id="SSF103515">
    <property type="entry name" value="Autotransporter"/>
    <property type="match status" value="1"/>
</dbReference>
<dbReference type="InterPro" id="IPR051551">
    <property type="entry name" value="Autotransporter_adhesion"/>
</dbReference>
<dbReference type="InterPro" id="IPR003991">
    <property type="entry name" value="Pertactin_virulence_factor"/>
</dbReference>
<dbReference type="PANTHER" id="PTHR35037:SF2">
    <property type="match status" value="1"/>
</dbReference>
<keyword evidence="4" id="KW-1185">Reference proteome</keyword>
<dbReference type="Pfam" id="PF03797">
    <property type="entry name" value="Autotransporter"/>
    <property type="match status" value="1"/>
</dbReference>
<dbReference type="Gene3D" id="2.40.128.130">
    <property type="entry name" value="Autotransporter beta-domain"/>
    <property type="match status" value="1"/>
</dbReference>
<dbReference type="Pfam" id="PF03212">
    <property type="entry name" value="Pertactin"/>
    <property type="match status" value="1"/>
</dbReference>
<dbReference type="PANTHER" id="PTHR35037">
    <property type="entry name" value="C-TERMINAL REGION OF AIDA-LIKE PROTEIN"/>
    <property type="match status" value="1"/>
</dbReference>
<evidence type="ECO:0000313" key="4">
    <source>
        <dbReference type="Proteomes" id="UP000443070"/>
    </source>
</evidence>
<reference evidence="3 4" key="1">
    <citation type="journal article" date="2019" name="Nat. Med.">
        <title>A library of human gut bacterial isolates paired with longitudinal multiomics data enables mechanistic microbiome research.</title>
        <authorList>
            <person name="Poyet M."/>
            <person name="Groussin M."/>
            <person name="Gibbons S.M."/>
            <person name="Avila-Pacheco J."/>
            <person name="Jiang X."/>
            <person name="Kearney S.M."/>
            <person name="Perrotta A.R."/>
            <person name="Berdy B."/>
            <person name="Zhao S."/>
            <person name="Lieberman T.D."/>
            <person name="Swanson P.K."/>
            <person name="Smith M."/>
            <person name="Roesemann S."/>
            <person name="Alexander J.E."/>
            <person name="Rich S.A."/>
            <person name="Livny J."/>
            <person name="Vlamakis H."/>
            <person name="Clish C."/>
            <person name="Bullock K."/>
            <person name="Deik A."/>
            <person name="Scott J."/>
            <person name="Pierce K.A."/>
            <person name="Xavier R.J."/>
            <person name="Alm E.J."/>
        </authorList>
    </citation>
    <scope>NUCLEOTIDE SEQUENCE [LARGE SCALE GENOMIC DNA]</scope>
    <source>
        <strain evidence="3 4">BIOML-A3</strain>
    </source>
</reference>
<keyword evidence="1" id="KW-0732">Signal</keyword>
<dbReference type="InterPro" id="IPR006315">
    <property type="entry name" value="OM_autotransptr_brl_dom"/>
</dbReference>
<dbReference type="Gene3D" id="2.160.20.20">
    <property type="match status" value="1"/>
</dbReference>
<dbReference type="Proteomes" id="UP000443070">
    <property type="component" value="Unassembled WGS sequence"/>
</dbReference>
<dbReference type="InterPro" id="IPR012332">
    <property type="entry name" value="Autotransporter_pectin_lyase_C"/>
</dbReference>
<protein>
    <submittedName>
        <fullName evidence="3">Autotransporter outer membrane beta-barrel domain-containing protein</fullName>
    </submittedName>
</protein>
<evidence type="ECO:0000259" key="2">
    <source>
        <dbReference type="PROSITE" id="PS51208"/>
    </source>
</evidence>
<sequence length="873" mass="93904">MNGRKCIMEKMDLSKKVLASLLTMSCVYLGGTSALPMAEAAENDPNNTVGQVITVGGSLTGGDIFNFTSENTANSTALRFYGENLDIPMTGSGVYTINGNGGIISQAYGMVFGSSEDVETGGWGGPSKSFVRATGIINGDWQLNIKSDAGESRGIIIDGGTKYINPGSFDSINDASDITFNGKVNIDIEGQGINSIYLNGGAKGTFKDDVNIKGTSNGNNALYGIYLNNYTDNMGSVSFEKDLKLQLYHNSTQQGSNLGYGINVFGKHNTLTVQGKTTIDIGSAGQISYAIQVNGQNSSAIFSDTEITMTGGSTQRGVNAAYGSIDFTGDTKITLNNHSASSGTMKATAVNAQDSGVVNINSAKDKTVQVKGHFVSTSKGVINAVFNNANSWWEGDAQLNASGNAINLELANGAVWYPGCDSTIYNKGMNLNLHDGGIVDMTKTADQYADLTIGSVNGTGGLFRLETDVVNMQSDKVNILASTDAGTHSIDIIDVNEVTMDQIAADAGKGLLLATAPDAIKFTANEREQSLFYVKYNLKDEVLGTGMTEWKLDGFEIVPVEPDNPDNPDIKPTTSVDTILSANALNYHTWRTENDKLLQRMGELRHNGEEEQGAWFRVKGSKISRDSKFGFENKYTAYELGYDQVTKRTADKTRYQGVGLSYTDGSSSYSRGSGDNSSKSISFYSTDIGSNGHYLDLVFKISNMDNDFTVYDTNRNKITGDFNNTGVSLSAEYGRKNDLQNSWYIEPQAQFTLGYLGGDNYTASNGINVDQSGIKSAVGRIGFNIGKEVGNKGVVYVKANLLHEFGGGYDVTMTDSTGRVKVSDSFDDTWFEYGLGAAVTMGSNSQLYVDVERSSGSDFKKDWTWNAGVRWNF</sequence>
<evidence type="ECO:0000256" key="1">
    <source>
        <dbReference type="ARBA" id="ARBA00022729"/>
    </source>
</evidence>
<feature type="domain" description="Autotransporter" evidence="2">
    <location>
        <begin position="607"/>
        <end position="873"/>
    </location>
</feature>
<dbReference type="InterPro" id="IPR005546">
    <property type="entry name" value="Autotransporte_beta"/>
</dbReference>
<gene>
    <name evidence="3" type="ORF">GMD18_05810</name>
</gene>
<dbReference type="InterPro" id="IPR004899">
    <property type="entry name" value="Pertactin_central"/>
</dbReference>
<evidence type="ECO:0000313" key="3">
    <source>
        <dbReference type="EMBL" id="MTU03910.1"/>
    </source>
</evidence>
<dbReference type="PROSITE" id="PS51208">
    <property type="entry name" value="AUTOTRANSPORTER"/>
    <property type="match status" value="1"/>
</dbReference>